<feature type="domain" description="BCS1 N-terminal" evidence="16">
    <location>
        <begin position="26"/>
        <end position="199"/>
    </location>
</feature>
<organism evidence="17">
    <name type="scientific">Hanusia phi</name>
    <dbReference type="NCBI Taxonomy" id="3032"/>
    <lineage>
        <taxon>Eukaryota</taxon>
        <taxon>Cryptophyceae</taxon>
        <taxon>Pyrenomonadales</taxon>
        <taxon>Geminigeraceae</taxon>
        <taxon>Hanusia</taxon>
    </lineage>
</organism>
<evidence type="ECO:0008006" key="18">
    <source>
        <dbReference type="Google" id="ProtNLM"/>
    </source>
</evidence>
<dbReference type="InterPro" id="IPR057495">
    <property type="entry name" value="AAA_lid_BCS1"/>
</dbReference>
<dbReference type="EMBL" id="HBEO01012554">
    <property type="protein sequence ID" value="CAD8480582.1"/>
    <property type="molecule type" value="Transcribed_RNA"/>
</dbReference>
<dbReference type="PROSITE" id="PS00674">
    <property type="entry name" value="AAA"/>
    <property type="match status" value="1"/>
</dbReference>
<evidence type="ECO:0000256" key="4">
    <source>
        <dbReference type="ARBA" id="ARBA00022692"/>
    </source>
</evidence>
<dbReference type="GO" id="GO:0016887">
    <property type="term" value="F:ATP hydrolysis activity"/>
    <property type="evidence" value="ECO:0007669"/>
    <property type="project" value="InterPro"/>
</dbReference>
<evidence type="ECO:0000256" key="9">
    <source>
        <dbReference type="ARBA" id="ARBA00022989"/>
    </source>
</evidence>
<dbReference type="CDD" id="cd19510">
    <property type="entry name" value="RecA-like_BCS1"/>
    <property type="match status" value="1"/>
</dbReference>
<feature type="transmembrane region" description="Helical" evidence="14">
    <location>
        <begin position="12"/>
        <end position="32"/>
    </location>
</feature>
<gene>
    <name evidence="17" type="ORF">HPHI1048_LOCUS8551</name>
</gene>
<name>A0A7S0HJ80_9CRYP</name>
<evidence type="ECO:0000256" key="14">
    <source>
        <dbReference type="SAM" id="Phobius"/>
    </source>
</evidence>
<dbReference type="InterPro" id="IPR003960">
    <property type="entry name" value="ATPase_AAA_CS"/>
</dbReference>
<keyword evidence="8 13" id="KW-0067">ATP-binding</keyword>
<evidence type="ECO:0000256" key="5">
    <source>
        <dbReference type="ARBA" id="ARBA00022741"/>
    </source>
</evidence>
<dbReference type="GO" id="GO:0009507">
    <property type="term" value="C:chloroplast"/>
    <property type="evidence" value="ECO:0007669"/>
    <property type="project" value="UniProtKB-SubCell"/>
</dbReference>
<dbReference type="InterPro" id="IPR027417">
    <property type="entry name" value="P-loop_NTPase"/>
</dbReference>
<evidence type="ECO:0000256" key="7">
    <source>
        <dbReference type="ARBA" id="ARBA00022801"/>
    </source>
</evidence>
<evidence type="ECO:0000256" key="3">
    <source>
        <dbReference type="ARBA" id="ARBA00007448"/>
    </source>
</evidence>
<dbReference type="Pfam" id="PF08740">
    <property type="entry name" value="BCS1_N"/>
    <property type="match status" value="1"/>
</dbReference>
<feature type="domain" description="AAA+ ATPase" evidence="15">
    <location>
        <begin position="231"/>
        <end position="359"/>
    </location>
</feature>
<keyword evidence="10" id="KW-0496">Mitochondrion</keyword>
<evidence type="ECO:0000256" key="10">
    <source>
        <dbReference type="ARBA" id="ARBA00023128"/>
    </source>
</evidence>
<dbReference type="InterPro" id="IPR050747">
    <property type="entry name" value="Mitochondrial_chaperone_BCS1"/>
</dbReference>
<dbReference type="Pfam" id="PF25426">
    <property type="entry name" value="AAA_lid_BCS1"/>
    <property type="match status" value="1"/>
</dbReference>
<dbReference type="InterPro" id="IPR003959">
    <property type="entry name" value="ATPase_AAA_core"/>
</dbReference>
<comment type="subcellular location">
    <subcellularLocation>
        <location evidence="2">Mitochondrion inner membrane</location>
        <topology evidence="2">Single-pass membrane protein</topology>
    </subcellularLocation>
    <subcellularLocation>
        <location evidence="1">Plastid</location>
        <location evidence="1">Chloroplast</location>
    </subcellularLocation>
</comment>
<proteinExistence type="inferred from homology"/>
<evidence type="ECO:0000256" key="13">
    <source>
        <dbReference type="RuleBase" id="RU003651"/>
    </source>
</evidence>
<evidence type="ECO:0000256" key="6">
    <source>
        <dbReference type="ARBA" id="ARBA00022792"/>
    </source>
</evidence>
<dbReference type="SMART" id="SM00382">
    <property type="entry name" value="AAA"/>
    <property type="match status" value="1"/>
</dbReference>
<dbReference type="InterPro" id="IPR003593">
    <property type="entry name" value="AAA+_ATPase"/>
</dbReference>
<dbReference type="Pfam" id="PF00004">
    <property type="entry name" value="AAA"/>
    <property type="match status" value="1"/>
</dbReference>
<evidence type="ECO:0000256" key="11">
    <source>
        <dbReference type="ARBA" id="ARBA00023136"/>
    </source>
</evidence>
<keyword evidence="9 14" id="KW-1133">Transmembrane helix</keyword>
<dbReference type="PANTHER" id="PTHR23070">
    <property type="entry name" value="BCS1 AAA-TYPE ATPASE"/>
    <property type="match status" value="1"/>
</dbReference>
<accession>A0A7S0HJ80</accession>
<comment type="catalytic activity">
    <reaction evidence="12">
        <text>ATP + H2O = ADP + phosphate + H(+)</text>
        <dbReference type="Rhea" id="RHEA:13065"/>
        <dbReference type="ChEBI" id="CHEBI:15377"/>
        <dbReference type="ChEBI" id="CHEBI:15378"/>
        <dbReference type="ChEBI" id="CHEBI:30616"/>
        <dbReference type="ChEBI" id="CHEBI:43474"/>
        <dbReference type="ChEBI" id="CHEBI:456216"/>
    </reaction>
    <physiologicalReaction direction="left-to-right" evidence="12">
        <dbReference type="Rhea" id="RHEA:13066"/>
    </physiologicalReaction>
</comment>
<keyword evidence="7" id="KW-0378">Hydrolase</keyword>
<sequence length="432" mass="48582">MYNGIIHSQKEGFFIYQYVFGGFVLFILSLLAKIGRELGALICSHVYERITYTAEFTSEDESFRWISAWISSHPSVDIAREISIFSSFRYLGPVQRNLDSTPGKFVCLPLGWSALRHRGHWMLIMRHKRKSTNKDSSAKHEIMRLQIFGGSRSFLVRLLEEAKEQYEAEDVKRTNMFMADGDGEWNKIASKLPRALSSVSTSPAEAADNLLRDCSRFLDSEEWYASKGIPWRRGYLLYGLPGTGKTSLVCAIAGELKLPIYIVALSSPSLIDEIFSDLLNCSASKSILLLEDIDAAFQQRSSHEVSGSLTFSGLLNGLDGVAAQEGRLLFMTTNHRERLDPALIRPGRVDVELKFSSCVKEQVRKYVQSFFDPIAANEVEEFCEAVPPDTLTIAELQSCLLLHREDRKGALAEVKKMVEQRLTQPSCPATDL</sequence>
<protein>
    <recommendedName>
        <fullName evidence="18">Mitochondrial chaperone BCS1</fullName>
    </recommendedName>
</protein>
<dbReference type="InterPro" id="IPR014851">
    <property type="entry name" value="BCS1_N"/>
</dbReference>
<evidence type="ECO:0000256" key="1">
    <source>
        <dbReference type="ARBA" id="ARBA00004229"/>
    </source>
</evidence>
<dbReference type="GO" id="GO:0005524">
    <property type="term" value="F:ATP binding"/>
    <property type="evidence" value="ECO:0007669"/>
    <property type="project" value="UniProtKB-KW"/>
</dbReference>
<dbReference type="SMART" id="SM01024">
    <property type="entry name" value="BCS1_N"/>
    <property type="match status" value="1"/>
</dbReference>
<dbReference type="AlphaFoldDB" id="A0A7S0HJ80"/>
<keyword evidence="11 14" id="KW-0472">Membrane</keyword>
<evidence type="ECO:0000313" key="17">
    <source>
        <dbReference type="EMBL" id="CAD8480582.1"/>
    </source>
</evidence>
<evidence type="ECO:0000259" key="16">
    <source>
        <dbReference type="SMART" id="SM01024"/>
    </source>
</evidence>
<evidence type="ECO:0000256" key="8">
    <source>
        <dbReference type="ARBA" id="ARBA00022840"/>
    </source>
</evidence>
<dbReference type="GO" id="GO:0005743">
    <property type="term" value="C:mitochondrial inner membrane"/>
    <property type="evidence" value="ECO:0007669"/>
    <property type="project" value="UniProtKB-SubCell"/>
</dbReference>
<comment type="similarity">
    <text evidence="3">Belongs to the AAA ATPase family. BCS1 subfamily.</text>
</comment>
<evidence type="ECO:0000256" key="2">
    <source>
        <dbReference type="ARBA" id="ARBA00004434"/>
    </source>
</evidence>
<keyword evidence="4 14" id="KW-0812">Transmembrane</keyword>
<evidence type="ECO:0000256" key="12">
    <source>
        <dbReference type="ARBA" id="ARBA00048778"/>
    </source>
</evidence>
<evidence type="ECO:0000259" key="15">
    <source>
        <dbReference type="SMART" id="SM00382"/>
    </source>
</evidence>
<dbReference type="SUPFAM" id="SSF52540">
    <property type="entry name" value="P-loop containing nucleoside triphosphate hydrolases"/>
    <property type="match status" value="1"/>
</dbReference>
<keyword evidence="6" id="KW-0999">Mitochondrion inner membrane</keyword>
<keyword evidence="5 13" id="KW-0547">Nucleotide-binding</keyword>
<dbReference type="Gene3D" id="3.40.50.300">
    <property type="entry name" value="P-loop containing nucleotide triphosphate hydrolases"/>
    <property type="match status" value="1"/>
</dbReference>
<reference evidence="17" key="1">
    <citation type="submission" date="2021-01" db="EMBL/GenBank/DDBJ databases">
        <authorList>
            <person name="Corre E."/>
            <person name="Pelletier E."/>
            <person name="Niang G."/>
            <person name="Scheremetjew M."/>
            <person name="Finn R."/>
            <person name="Kale V."/>
            <person name="Holt S."/>
            <person name="Cochrane G."/>
            <person name="Meng A."/>
            <person name="Brown T."/>
            <person name="Cohen L."/>
        </authorList>
    </citation>
    <scope>NUCLEOTIDE SEQUENCE</scope>
    <source>
        <strain evidence="17">CCMP325</strain>
    </source>
</reference>